<dbReference type="Proteomes" id="UP000185487">
    <property type="component" value="Chromosome"/>
</dbReference>
<dbReference type="RefSeq" id="WP_075380656.1">
    <property type="nucleotide sequence ID" value="NZ_CP015367.1"/>
</dbReference>
<accession>A0AAE8HWR5</accession>
<evidence type="ECO:0000313" key="3">
    <source>
        <dbReference type="EMBL" id="APT32072.1"/>
    </source>
</evidence>
<feature type="region of interest" description="Disordered" evidence="1">
    <location>
        <begin position="1"/>
        <end position="25"/>
    </location>
</feature>
<dbReference type="AlphaFoldDB" id="A0AAE8HWR5"/>
<evidence type="ECO:0000313" key="4">
    <source>
        <dbReference type="EMBL" id="SFH53720.1"/>
    </source>
</evidence>
<keyword evidence="2" id="KW-0812">Transmembrane</keyword>
<evidence type="ECO:0000313" key="6">
    <source>
        <dbReference type="Proteomes" id="UP000199140"/>
    </source>
</evidence>
<reference evidence="4 6" key="2">
    <citation type="submission" date="2016-10" db="EMBL/GenBank/DDBJ databases">
        <authorList>
            <person name="Varghese N."/>
            <person name="Submissions S."/>
        </authorList>
    </citation>
    <scope>NUCLEOTIDE SEQUENCE [LARGE SCALE GENOMIC DNA]</scope>
    <source>
        <strain evidence="4 6">CBMB27</strain>
    </source>
</reference>
<name>A0AAE8HWR5_9HYPH</name>
<sequence>MITSHPRISEGDADGSNHPKSNRRNRMKGIGTRILAELKSFIGIFVYLWVIFGILILHEHAVLSRHGIVYRFYGLAFLNAWILAKIMLIAEHFDARTAVRSGPLLYPILTRSGLFALLMVCFYALEDMAIGLWRGKTLVDSVPMIGGGGVLGWASVVLIMTVALIPYFTFRELSRVLGPGRLQALLFRDGSHLDLPDQDKAGRG</sequence>
<keyword evidence="2" id="KW-0472">Membrane</keyword>
<dbReference type="EMBL" id="CP015367">
    <property type="protein sequence ID" value="APT32072.1"/>
    <property type="molecule type" value="Genomic_DNA"/>
</dbReference>
<feature type="transmembrane region" description="Helical" evidence="2">
    <location>
        <begin position="104"/>
        <end position="125"/>
    </location>
</feature>
<evidence type="ECO:0000256" key="2">
    <source>
        <dbReference type="SAM" id="Phobius"/>
    </source>
</evidence>
<gene>
    <name evidence="3" type="ORF">MCBMB27_02781</name>
    <name evidence="4" type="ORF">SAMN05192567_13043</name>
</gene>
<protein>
    <submittedName>
        <fullName evidence="4">Uncharacterized protein</fullName>
    </submittedName>
</protein>
<feature type="transmembrane region" description="Helical" evidence="2">
    <location>
        <begin position="34"/>
        <end position="56"/>
    </location>
</feature>
<keyword evidence="2" id="KW-1133">Transmembrane helix</keyword>
<organism evidence="4 6">
    <name type="scientific">Methylobacterium phyllosphaerae</name>
    <dbReference type="NCBI Taxonomy" id="418223"/>
    <lineage>
        <taxon>Bacteria</taxon>
        <taxon>Pseudomonadati</taxon>
        <taxon>Pseudomonadota</taxon>
        <taxon>Alphaproteobacteria</taxon>
        <taxon>Hyphomicrobiales</taxon>
        <taxon>Methylobacteriaceae</taxon>
        <taxon>Methylobacterium</taxon>
    </lineage>
</organism>
<dbReference type="EMBL" id="FOPK01000030">
    <property type="protein sequence ID" value="SFH53720.1"/>
    <property type="molecule type" value="Genomic_DNA"/>
</dbReference>
<evidence type="ECO:0000256" key="1">
    <source>
        <dbReference type="SAM" id="MobiDB-lite"/>
    </source>
</evidence>
<proteinExistence type="predicted"/>
<dbReference type="KEGG" id="mphy:MCBMB27_02781"/>
<reference evidence="3 5" key="1">
    <citation type="submission" date="2016-04" db="EMBL/GenBank/DDBJ databases">
        <title>Complete genome sequencing and analysis of CBMB27, Methylobacterium phyllosphaerae isolated from leaf tissues of rice (Oryza sativa L.).</title>
        <authorList>
            <person name="Lee Y."/>
            <person name="Hwangbo K."/>
            <person name="Chung H."/>
            <person name="Yoo J."/>
            <person name="Kim K.Y."/>
            <person name="Sa T.M."/>
            <person name="Um Y."/>
            <person name="Madhaiyan M."/>
        </authorList>
    </citation>
    <scope>NUCLEOTIDE SEQUENCE [LARGE SCALE GENOMIC DNA]</scope>
    <source>
        <strain evidence="3 5">CBMB27</strain>
    </source>
</reference>
<feature type="transmembrane region" description="Helical" evidence="2">
    <location>
        <begin position="68"/>
        <end position="84"/>
    </location>
</feature>
<evidence type="ECO:0000313" key="5">
    <source>
        <dbReference type="Proteomes" id="UP000185487"/>
    </source>
</evidence>
<keyword evidence="5" id="KW-1185">Reference proteome</keyword>
<feature type="transmembrane region" description="Helical" evidence="2">
    <location>
        <begin position="145"/>
        <end position="168"/>
    </location>
</feature>
<dbReference type="Proteomes" id="UP000199140">
    <property type="component" value="Unassembled WGS sequence"/>
</dbReference>